<keyword evidence="3" id="KW-1185">Reference proteome</keyword>
<dbReference type="AlphaFoldDB" id="A0A1T4WN96"/>
<proteinExistence type="predicted"/>
<dbReference type="Proteomes" id="UP000190286">
    <property type="component" value="Unassembled WGS sequence"/>
</dbReference>
<dbReference type="STRING" id="745368.SAMN02745178_00836"/>
<feature type="transmembrane region" description="Helical" evidence="1">
    <location>
        <begin position="34"/>
        <end position="53"/>
    </location>
</feature>
<gene>
    <name evidence="2" type="ORF">SAMN02745178_00836</name>
</gene>
<protein>
    <recommendedName>
        <fullName evidence="4">Stage II sporulation protein M</fullName>
    </recommendedName>
</protein>
<evidence type="ECO:0000313" key="2">
    <source>
        <dbReference type="EMBL" id="SKA78806.1"/>
    </source>
</evidence>
<dbReference type="EMBL" id="FUYF01000003">
    <property type="protein sequence ID" value="SKA78806.1"/>
    <property type="molecule type" value="Genomic_DNA"/>
</dbReference>
<keyword evidence="1" id="KW-0812">Transmembrane</keyword>
<feature type="transmembrane region" description="Helical" evidence="1">
    <location>
        <begin position="90"/>
        <end position="111"/>
    </location>
</feature>
<keyword evidence="1" id="KW-0472">Membrane</keyword>
<keyword evidence="1" id="KW-1133">Transmembrane helix</keyword>
<dbReference type="RefSeq" id="WP_078783839.1">
    <property type="nucleotide sequence ID" value="NZ_FUYF01000003.1"/>
</dbReference>
<evidence type="ECO:0000256" key="1">
    <source>
        <dbReference type="SAM" id="Phobius"/>
    </source>
</evidence>
<reference evidence="2 3" key="1">
    <citation type="submission" date="2017-02" db="EMBL/GenBank/DDBJ databases">
        <authorList>
            <person name="Peterson S.W."/>
        </authorList>
    </citation>
    <scope>NUCLEOTIDE SEQUENCE [LARGE SCALE GENOMIC DNA]</scope>
    <source>
        <strain evidence="2 3">ATCC 27749</strain>
    </source>
</reference>
<feature type="transmembrane region" description="Helical" evidence="1">
    <location>
        <begin position="118"/>
        <end position="136"/>
    </location>
</feature>
<sequence length="218" mass="22854">MRAAQTALRRPGLPMLRPAVERPHREHTPQTESGAALAFGVIFLAGYLPGIWLGRSGTAPLGQQLAAYYTSRPEGTSLAAAFGAQLAVNLLQLILVLLCGFCVWGVGLLALLFAARGLFLGFCAASVATQSGASALLRYRLDTLLSDVGTLLLCLWLAGWAVRLAMELFRAVRGRAARETPGTARRLAVRFAAALALSAAFAAVGAVLAVIRIGGVGR</sequence>
<feature type="transmembrane region" description="Helical" evidence="1">
    <location>
        <begin position="187"/>
        <end position="211"/>
    </location>
</feature>
<accession>A0A1T4WN96</accession>
<evidence type="ECO:0000313" key="3">
    <source>
        <dbReference type="Proteomes" id="UP000190286"/>
    </source>
</evidence>
<name>A0A1T4WN96_9FIRM</name>
<organism evidence="2 3">
    <name type="scientific">Gemmiger formicilis</name>
    <dbReference type="NCBI Taxonomy" id="745368"/>
    <lineage>
        <taxon>Bacteria</taxon>
        <taxon>Bacillati</taxon>
        <taxon>Bacillota</taxon>
        <taxon>Clostridia</taxon>
        <taxon>Eubacteriales</taxon>
        <taxon>Gemmiger</taxon>
    </lineage>
</organism>
<evidence type="ECO:0008006" key="4">
    <source>
        <dbReference type="Google" id="ProtNLM"/>
    </source>
</evidence>
<dbReference type="GeneID" id="93337320"/>
<feature type="transmembrane region" description="Helical" evidence="1">
    <location>
        <begin position="148"/>
        <end position="166"/>
    </location>
</feature>